<feature type="compositionally biased region" description="Basic and acidic residues" evidence="1">
    <location>
        <begin position="336"/>
        <end position="346"/>
    </location>
</feature>
<sequence>MLWVRRLIAMLAVVAVSGTSAHAQFNYPGGYGGWGWGGWGGGVGTVQGDVARGLGAFAEGAGVYNQQTAVARSINADTAMRWNQYVWEGQQEANRRYHERLARQRQGINQAREEVARRLRDNPEPRDIVRGDALNVALDEVLNPRVYYRGLKSTGVKVPGTLIRDIPFQYAAGAITVSVDQLTKGGLPEALKTEPFAADRENLKALAAELRKQNEEKGEFDPATLEKVQDAIRGVRTKVEATIARGTRQRTEAERYLKALFGLTRMLKTPAINVLLAGVEKRPEVTLAELLTFMSANNLRFGVANSPRQQEVNTTLFPMLAKARDEAAASLVGTEAKSETNGDSRPSDFFAEMPLDVLDRKPSATPVPPAPQPQ</sequence>
<dbReference type="AlphaFoldDB" id="A0AAU7C850"/>
<evidence type="ECO:0000256" key="1">
    <source>
        <dbReference type="SAM" id="MobiDB-lite"/>
    </source>
</evidence>
<gene>
    <name evidence="3" type="ORF">V5E97_23515</name>
</gene>
<feature type="signal peptide" evidence="2">
    <location>
        <begin position="1"/>
        <end position="23"/>
    </location>
</feature>
<proteinExistence type="predicted"/>
<keyword evidence="2" id="KW-0732">Signal</keyword>
<organism evidence="3">
    <name type="scientific">Singulisphaera sp. Ch08</name>
    <dbReference type="NCBI Taxonomy" id="3120278"/>
    <lineage>
        <taxon>Bacteria</taxon>
        <taxon>Pseudomonadati</taxon>
        <taxon>Planctomycetota</taxon>
        <taxon>Planctomycetia</taxon>
        <taxon>Isosphaerales</taxon>
        <taxon>Isosphaeraceae</taxon>
        <taxon>Singulisphaera</taxon>
    </lineage>
</organism>
<feature type="compositionally biased region" description="Pro residues" evidence="1">
    <location>
        <begin position="365"/>
        <end position="374"/>
    </location>
</feature>
<protein>
    <submittedName>
        <fullName evidence="3">Uncharacterized protein</fullName>
    </submittedName>
</protein>
<feature type="chain" id="PRO_5044020166" evidence="2">
    <location>
        <begin position="24"/>
        <end position="374"/>
    </location>
</feature>
<evidence type="ECO:0000256" key="2">
    <source>
        <dbReference type="SAM" id="SignalP"/>
    </source>
</evidence>
<feature type="region of interest" description="Disordered" evidence="1">
    <location>
        <begin position="331"/>
        <end position="374"/>
    </location>
</feature>
<dbReference type="EMBL" id="CP155447">
    <property type="protein sequence ID" value="XBH01318.1"/>
    <property type="molecule type" value="Genomic_DNA"/>
</dbReference>
<reference evidence="3" key="1">
    <citation type="submission" date="2024-05" db="EMBL/GenBank/DDBJ databases">
        <title>Planctomycetes of the genus Singulisphaera possess chitinolytic capabilities.</title>
        <authorList>
            <person name="Ivanova A."/>
        </authorList>
    </citation>
    <scope>NUCLEOTIDE SEQUENCE</scope>
    <source>
        <strain evidence="3">Ch08T</strain>
    </source>
</reference>
<accession>A0AAU7C850</accession>
<dbReference type="RefSeq" id="WP_406694015.1">
    <property type="nucleotide sequence ID" value="NZ_CP155447.1"/>
</dbReference>
<evidence type="ECO:0000313" key="3">
    <source>
        <dbReference type="EMBL" id="XBH01318.1"/>
    </source>
</evidence>
<name>A0AAU7C850_9BACT</name>